<geneLocation type="mitochondrion" evidence="2"/>
<name>F2WVN9_MONRO</name>
<dbReference type="AlphaFoldDB" id="F2WVN9"/>
<keyword evidence="2" id="KW-0614">Plasmid</keyword>
<feature type="transmembrane region" description="Helical" evidence="1">
    <location>
        <begin position="451"/>
        <end position="468"/>
    </location>
</feature>
<feature type="transmembrane region" description="Helical" evidence="1">
    <location>
        <begin position="384"/>
        <end position="407"/>
    </location>
</feature>
<evidence type="ECO:0000313" key="3">
    <source>
        <dbReference type="Proteomes" id="UP000017559"/>
    </source>
</evidence>
<geneLocation type="plasmid" evidence="2 3">
    <name>pMR3</name>
</geneLocation>
<sequence length="469" mass="55343">MKNFNRSSYYKFYNNYGFNINCVEKNITKYYYSNYNYLNSSKFHTSVYLNSDVDKDLEKRLDALKEVNVSFNKDEDIILSKDSSNDMIKNLEYFKAKYLEITNEEISQEYKNVNDYLNNNTNSISSFGEAFPNYVKKNALSVEDNRGVFTVVKELSKIIKECESSGIDENCLEKIKLSGIVKESLLNTTNSDDYDIKKEVGNVFSYKIREIFNNIGETTLEEVYNKAKELKSKYDININPNHSELAFNLVSYGLLIRAYNKFIDKYPIPKGLSREELKVLQKVRSFSRFWFSGLVAPLMLFSFNQLRTKGNLFDININVAQSNSENENNSTKNSIFGFLFLLKKVNIWVIVFSIFTLIILFLMLDGFSLLYFFKELNKEIYYPYFKLFLLLTIIIPIFINVITLYLMDLIEKKKGNIYIPKLLPRILNRFITYLKKIVENKELLSYYKRRSYAEMLFYVVILLLFFYIF</sequence>
<evidence type="ECO:0000313" key="2">
    <source>
        <dbReference type="EMBL" id="ADO51624.1"/>
    </source>
</evidence>
<keyword evidence="1" id="KW-1133">Transmembrane helix</keyword>
<proteinExistence type="predicted"/>
<keyword evidence="1" id="KW-0812">Transmembrane</keyword>
<feature type="transmembrane region" description="Helical" evidence="1">
    <location>
        <begin position="345"/>
        <end position="364"/>
    </location>
</feature>
<accession>F2WVN9</accession>
<dbReference type="Proteomes" id="UP000017559">
    <property type="component" value="Plasmid pMR3, Mitochondrial"/>
</dbReference>
<reference evidence="2" key="1">
    <citation type="submission" date="2010-09" db="EMBL/GenBank/DDBJ databases">
        <authorList>
            <person name="Garcia O."/>
            <person name="Costa G.G.L."/>
            <person name="Tiburcio R.A."/>
            <person name="Medrano F.J."/>
            <person name="Carazzolle M.F."/>
            <person name="Thomazella D.T."/>
            <person name="Schuster S.C."/>
            <person name="Carlson J.E."/>
            <person name="Guiltinan M.J."/>
            <person name="Bailey B.A."/>
            <person name="Mieckowski P."/>
            <person name="Pereira G.A.G."/>
            <person name="Meinhardt L.W."/>
        </authorList>
    </citation>
    <scope>NUCLEOTIDE SEQUENCE</scope>
    <source>
        <plasmid evidence="2">pMR3</plasmid>
    </source>
</reference>
<reference evidence="2" key="2">
    <citation type="journal article" date="2012" name="Fungal Biol.">
        <title>The mitochondrial genome of Moniliophthora roreri, the frosty pod rot pathogen of cacao.</title>
        <authorList>
            <person name="Costa G.G.L."/>
            <person name="Cabrera O.G."/>
            <person name="Tiburcio R.A."/>
            <person name="Medrano F.J."/>
            <person name="Carazzolle M.F."/>
            <person name="Thomazella D.P.T."/>
            <person name="Schuster S.C."/>
            <person name="Carlson J.E."/>
            <person name="Guiltinan M.J."/>
            <person name="Bailey B.A."/>
            <person name="Mieczkowski P."/>
            <person name="Pereira G.A.G."/>
            <person name="Meinhardt L.W."/>
        </authorList>
    </citation>
    <scope>NUCLEOTIDE SEQUENCE [LARGE SCALE GENOMIC DNA]</scope>
    <source>
        <strain>MCA 2997</strain>
        <plasmid>Plasmid pMR3</plasmid>
        <plasmid>Mitochondrial</plasmid>
        <plasmid evidence="2">pMR3</plasmid>
    </source>
</reference>
<keyword evidence="2" id="KW-0496">Mitochondrion</keyword>
<evidence type="ECO:0000256" key="1">
    <source>
        <dbReference type="SAM" id="Phobius"/>
    </source>
</evidence>
<keyword evidence="1" id="KW-0472">Membrane</keyword>
<keyword evidence="3" id="KW-1185">Reference proteome</keyword>
<protein>
    <submittedName>
        <fullName evidence="2">Orf1</fullName>
    </submittedName>
</protein>
<dbReference type="EMBL" id="HQ259118">
    <property type="protein sequence ID" value="ADO51624.1"/>
    <property type="molecule type" value="Genomic_DNA"/>
</dbReference>
<organism>
    <name type="scientific">Moniliophthora roreri (strain MCA 2997)</name>
    <name type="common">Cocoa frosty pod rot fungus</name>
    <name type="synonym">Crinipellis roreri</name>
    <dbReference type="NCBI Taxonomy" id="1381753"/>
    <lineage>
        <taxon>Eukaryota</taxon>
        <taxon>Fungi</taxon>
        <taxon>Dikarya</taxon>
        <taxon>Basidiomycota</taxon>
        <taxon>Agaricomycotina</taxon>
        <taxon>Agaricomycetes</taxon>
        <taxon>Agaricomycetidae</taxon>
        <taxon>Agaricales</taxon>
        <taxon>Marasmiineae</taxon>
        <taxon>Marasmiaceae</taxon>
        <taxon>Moniliophthora</taxon>
    </lineage>
</organism>